<dbReference type="Pfam" id="PF01136">
    <property type="entry name" value="Peptidase_U32"/>
    <property type="match status" value="1"/>
</dbReference>
<dbReference type="PROSITE" id="PS01276">
    <property type="entry name" value="PEPTIDASE_U32"/>
    <property type="match status" value="1"/>
</dbReference>
<dbReference type="PANTHER" id="PTHR30217">
    <property type="entry name" value="PEPTIDASE U32 FAMILY"/>
    <property type="match status" value="1"/>
</dbReference>
<protein>
    <submittedName>
        <fullName evidence="2">Putative protease</fullName>
    </submittedName>
</protein>
<sequence>MNNKVEILAPCGSMEAFKAAINAGADACYLAGRRFGARAYADNFDQNELCYVIDKAHLKGVKVYMTVNTLLKNVEINSLYCYLKPMYEAGLDAVILQDMGAFSVVKELFPELPIHASTQMNICSSNGAALLKELGASRVIPARELTLDEIRSIKEKVDVEIETFVHGAMCYSYSGRCLLSSMIGDRSGNRGRCAQPCRKKYNGKYLMSMKDMCTLNLVPEIIKAGVDSLKIEGRMKGEYYTAAVVSAYKEVANDYYNGCFSEKKCMRLTERLADVFNRGGFVSGYYYPSDDMIDTESPGHKGVLVGKVTSAGHGKVNIKTSKSINKKDVLLIKTKDKIAIELTSDKAVDAYKNIELNSPKSGTILLDSEVYRKINNKIMTDLKNDILNNDKLMPIKINAFIKAGEKLRMEIVLDNITATAIGGVVEEAKSIPVDTEIIRDKITALGDSGYYPEEVGIFNDNKSFVSFSELKSLRRKLISLLEERVLSDHRRTARQRNFDNIKKDNHEKNEIKEKYIHFSVENEDIASKLLEVLSISKNDKVKYLVSLDVDCFTINRLCELAKDFSFFSQVAAAFPYIHREQDNNFYDELLNDKSFDDLFDTFYVRNIDDISLLRTFNKKIILASSLYCYNDKAVGFFNKLIGGSDKDKIIEMSHELSIDENNDISLAENISGEIYAYGHETLMLTAQDPGGRNYLLKDERNGIFKFIKNNNLCYNRILDNRLTVLDSALSGFITDKRYAYLKVDLLDESIAEINSIIDQIVNPDNGNELLVKNRKKLILTEGHYNSSIL</sequence>
<accession>A0A1T4M414</accession>
<dbReference type="InterPro" id="IPR001539">
    <property type="entry name" value="Peptidase_U32"/>
</dbReference>
<dbReference type="RefSeq" id="WP_078786924.1">
    <property type="nucleotide sequence ID" value="NZ_FMTO01000004.1"/>
</dbReference>
<keyword evidence="2" id="KW-0378">Hydrolase</keyword>
<dbReference type="PANTHER" id="PTHR30217:SF10">
    <property type="entry name" value="23S RRNA 5-HYDROXYCYTIDINE C2501 SYNTHASE"/>
    <property type="match status" value="1"/>
</dbReference>
<dbReference type="Pfam" id="PF12392">
    <property type="entry name" value="DUF3656"/>
    <property type="match status" value="1"/>
</dbReference>
<dbReference type="OrthoDB" id="9807498at2"/>
<name>A0A1T4M414_9FIRM</name>
<organism evidence="2 3">
    <name type="scientific">Eubacterium ruminantium</name>
    <dbReference type="NCBI Taxonomy" id="42322"/>
    <lineage>
        <taxon>Bacteria</taxon>
        <taxon>Bacillati</taxon>
        <taxon>Bacillota</taxon>
        <taxon>Clostridia</taxon>
        <taxon>Eubacteriales</taxon>
        <taxon>Eubacteriaceae</taxon>
        <taxon>Eubacterium</taxon>
    </lineage>
</organism>
<dbReference type="GO" id="GO:0006508">
    <property type="term" value="P:proteolysis"/>
    <property type="evidence" value="ECO:0007669"/>
    <property type="project" value="UniProtKB-KW"/>
</dbReference>
<reference evidence="2 3" key="1">
    <citation type="submission" date="2017-02" db="EMBL/GenBank/DDBJ databases">
        <authorList>
            <person name="Peterson S.W."/>
        </authorList>
    </citation>
    <scope>NUCLEOTIDE SEQUENCE [LARGE SCALE GENOMIC DNA]</scope>
    <source>
        <strain evidence="2 3">ATCC 17233</strain>
    </source>
</reference>
<evidence type="ECO:0000313" key="2">
    <source>
        <dbReference type="EMBL" id="SJZ61635.1"/>
    </source>
</evidence>
<dbReference type="Proteomes" id="UP000189857">
    <property type="component" value="Unassembled WGS sequence"/>
</dbReference>
<evidence type="ECO:0000259" key="1">
    <source>
        <dbReference type="Pfam" id="PF12392"/>
    </source>
</evidence>
<dbReference type="InterPro" id="IPR020988">
    <property type="entry name" value="Pept_U32_collagenase"/>
</dbReference>
<dbReference type="InterPro" id="IPR051454">
    <property type="entry name" value="RNA/ubiquinone_mod_enzymes"/>
</dbReference>
<dbReference type="EMBL" id="FUXA01000006">
    <property type="protein sequence ID" value="SJZ61635.1"/>
    <property type="molecule type" value="Genomic_DNA"/>
</dbReference>
<keyword evidence="3" id="KW-1185">Reference proteome</keyword>
<dbReference type="GO" id="GO:0008233">
    <property type="term" value="F:peptidase activity"/>
    <property type="evidence" value="ECO:0007669"/>
    <property type="project" value="UniProtKB-KW"/>
</dbReference>
<dbReference type="AlphaFoldDB" id="A0A1T4M414"/>
<feature type="domain" description="Peptidase U32 collagenase" evidence="1">
    <location>
        <begin position="370"/>
        <end position="485"/>
    </location>
</feature>
<evidence type="ECO:0000313" key="3">
    <source>
        <dbReference type="Proteomes" id="UP000189857"/>
    </source>
</evidence>
<gene>
    <name evidence="2" type="ORF">SAMN02745110_01093</name>
</gene>
<keyword evidence="2" id="KW-0645">Protease</keyword>
<proteinExistence type="predicted"/>